<comment type="caution">
    <text evidence="2">The sequence shown here is derived from an EMBL/GenBank/DDBJ whole genome shotgun (WGS) entry which is preliminary data.</text>
</comment>
<evidence type="ECO:0000256" key="1">
    <source>
        <dbReference type="SAM" id="MobiDB-lite"/>
    </source>
</evidence>
<evidence type="ECO:0000313" key="3">
    <source>
        <dbReference type="Proteomes" id="UP001558652"/>
    </source>
</evidence>
<feature type="region of interest" description="Disordered" evidence="1">
    <location>
        <begin position="285"/>
        <end position="324"/>
    </location>
</feature>
<accession>A0ABD0YLH3</accession>
<reference evidence="2 3" key="1">
    <citation type="submission" date="2024-07" db="EMBL/GenBank/DDBJ databases">
        <title>Chromosome-level genome assembly of the water stick insect Ranatra chinensis (Heteroptera: Nepidae).</title>
        <authorList>
            <person name="Liu X."/>
        </authorList>
    </citation>
    <scope>NUCLEOTIDE SEQUENCE [LARGE SCALE GENOMIC DNA]</scope>
    <source>
        <strain evidence="2">Cailab_2021Rc</strain>
        <tissue evidence="2">Muscle</tissue>
    </source>
</reference>
<dbReference type="AlphaFoldDB" id="A0ABD0YLH3"/>
<evidence type="ECO:0000313" key="2">
    <source>
        <dbReference type="EMBL" id="KAL1131389.1"/>
    </source>
</evidence>
<proteinExistence type="predicted"/>
<feature type="compositionally biased region" description="Basic and acidic residues" evidence="1">
    <location>
        <begin position="307"/>
        <end position="316"/>
    </location>
</feature>
<organism evidence="2 3">
    <name type="scientific">Ranatra chinensis</name>
    <dbReference type="NCBI Taxonomy" id="642074"/>
    <lineage>
        <taxon>Eukaryota</taxon>
        <taxon>Metazoa</taxon>
        <taxon>Ecdysozoa</taxon>
        <taxon>Arthropoda</taxon>
        <taxon>Hexapoda</taxon>
        <taxon>Insecta</taxon>
        <taxon>Pterygota</taxon>
        <taxon>Neoptera</taxon>
        <taxon>Paraneoptera</taxon>
        <taxon>Hemiptera</taxon>
        <taxon>Heteroptera</taxon>
        <taxon>Panheteroptera</taxon>
        <taxon>Nepomorpha</taxon>
        <taxon>Nepidae</taxon>
        <taxon>Ranatrinae</taxon>
        <taxon>Ranatra</taxon>
    </lineage>
</organism>
<protein>
    <submittedName>
        <fullName evidence="2">Uncharacterized protein</fullName>
    </submittedName>
</protein>
<dbReference type="Proteomes" id="UP001558652">
    <property type="component" value="Unassembled WGS sequence"/>
</dbReference>
<feature type="region of interest" description="Disordered" evidence="1">
    <location>
        <begin position="198"/>
        <end position="239"/>
    </location>
</feature>
<sequence>MASKRRNMFQKNKTQETTENGLVFSFRYGWEESIIFFYFGDTGPRAYDNGTPNQTGRRLRSGGRFHHRCARDNFNGGCGKYWQELDKEWGPVGVPMKVHYSLLCLFLLLGPSTGQLFPFTNIRHYFDRLNGISKTQERPEGNLERPYRHLEVNKTATSKVPDKKTVVVKHADPTESTTTRVRTTESIVFVTPRKPPVSEVVLSPPARTSPEKKRRRQKVVKPSTRFRQRTKYAQPQPAESTLVETFPSVGLPGGAELPLYLVPPRHPSIYEAEDRLQQEYEILKRPARVRRPPTSKRTTIHHPTNRRPPDGSRTRPAEVVQNLL</sequence>
<feature type="compositionally biased region" description="Basic residues" evidence="1">
    <location>
        <begin position="212"/>
        <end position="230"/>
    </location>
</feature>
<keyword evidence="3" id="KW-1185">Reference proteome</keyword>
<feature type="compositionally biased region" description="Basic residues" evidence="1">
    <location>
        <begin position="285"/>
        <end position="305"/>
    </location>
</feature>
<dbReference type="EMBL" id="JBFDAA010000006">
    <property type="protein sequence ID" value="KAL1131389.1"/>
    <property type="molecule type" value="Genomic_DNA"/>
</dbReference>
<gene>
    <name evidence="2" type="ORF">AAG570_011006</name>
</gene>
<name>A0ABD0YLH3_9HEMI</name>